<proteinExistence type="predicted"/>
<organism evidence="3 4">
    <name type="scientific">Nocardioides aquaticus</name>
    <dbReference type="NCBI Taxonomy" id="160826"/>
    <lineage>
        <taxon>Bacteria</taxon>
        <taxon>Bacillati</taxon>
        <taxon>Actinomycetota</taxon>
        <taxon>Actinomycetes</taxon>
        <taxon>Propionibacteriales</taxon>
        <taxon>Nocardioidaceae</taxon>
        <taxon>Nocardioides</taxon>
    </lineage>
</organism>
<dbReference type="Pfam" id="PF13649">
    <property type="entry name" value="Methyltransf_25"/>
    <property type="match status" value="1"/>
</dbReference>
<keyword evidence="4" id="KW-1185">Reference proteome</keyword>
<feature type="domain" description="Methyltransferase" evidence="2">
    <location>
        <begin position="34"/>
        <end position="128"/>
    </location>
</feature>
<dbReference type="SUPFAM" id="SSF53335">
    <property type="entry name" value="S-adenosyl-L-methionine-dependent methyltransferases"/>
    <property type="match status" value="1"/>
</dbReference>
<sequence>MPATERPSERRSAIRTAVVWDALRPVLDAGPLDVLDIGGGTGGSAVAVAERGHRVTVVDPSPDALASLARRARERGVEVAAVQGDLSTTLHVLGADGADLVLCHGVLEVVDDPGTALDTLRAVVRDGGALSLLVAQRHAAVLARAMAGHFVAAREALEPGAPLDRAGRRFTHDELDDLVATAGFADREVHAVRVFADLVPGALLDAEPGATTALLDLERAVASRPEYLPLATQLHLLAR</sequence>
<keyword evidence="1 3" id="KW-0808">Transferase</keyword>
<dbReference type="InterPro" id="IPR029063">
    <property type="entry name" value="SAM-dependent_MTases_sf"/>
</dbReference>
<name>A0ABX8ELX8_9ACTN</name>
<dbReference type="Gene3D" id="3.40.50.150">
    <property type="entry name" value="Vaccinia Virus protein VP39"/>
    <property type="match status" value="1"/>
</dbReference>
<dbReference type="EC" id="2.1.1.-" evidence="3"/>
<protein>
    <submittedName>
        <fullName evidence="3">tRNA 5-carboxymethoxyuridine methyltransferase</fullName>
        <ecNumber evidence="3">2.1.1.-</ecNumber>
    </submittedName>
</protein>
<dbReference type="GO" id="GO:0032259">
    <property type="term" value="P:methylation"/>
    <property type="evidence" value="ECO:0007669"/>
    <property type="project" value="UniProtKB-KW"/>
</dbReference>
<dbReference type="RefSeq" id="WP_214056305.1">
    <property type="nucleotide sequence ID" value="NZ_BAAAHS010000032.1"/>
</dbReference>
<evidence type="ECO:0000313" key="3">
    <source>
        <dbReference type="EMBL" id="QVT80825.1"/>
    </source>
</evidence>
<dbReference type="PANTHER" id="PTHR43861">
    <property type="entry name" value="TRANS-ACONITATE 2-METHYLTRANSFERASE-RELATED"/>
    <property type="match status" value="1"/>
</dbReference>
<keyword evidence="3" id="KW-0489">Methyltransferase</keyword>
<dbReference type="Proteomes" id="UP000679307">
    <property type="component" value="Chromosome"/>
</dbReference>
<evidence type="ECO:0000313" key="4">
    <source>
        <dbReference type="Proteomes" id="UP000679307"/>
    </source>
</evidence>
<dbReference type="CDD" id="cd02440">
    <property type="entry name" value="AdoMet_MTases"/>
    <property type="match status" value="1"/>
</dbReference>
<evidence type="ECO:0000256" key="1">
    <source>
        <dbReference type="ARBA" id="ARBA00022679"/>
    </source>
</evidence>
<dbReference type="EMBL" id="CP075371">
    <property type="protein sequence ID" value="QVT80825.1"/>
    <property type="molecule type" value="Genomic_DNA"/>
</dbReference>
<evidence type="ECO:0000259" key="2">
    <source>
        <dbReference type="Pfam" id="PF13649"/>
    </source>
</evidence>
<dbReference type="InterPro" id="IPR041698">
    <property type="entry name" value="Methyltransf_25"/>
</dbReference>
<accession>A0ABX8ELX8</accession>
<dbReference type="GO" id="GO:0008168">
    <property type="term" value="F:methyltransferase activity"/>
    <property type="evidence" value="ECO:0007669"/>
    <property type="project" value="UniProtKB-KW"/>
</dbReference>
<gene>
    <name evidence="3" type="primary">cmoM_2</name>
    <name evidence="3" type="ORF">ENKNEFLB_03226</name>
</gene>
<reference evidence="3 4" key="1">
    <citation type="submission" date="2021-05" db="EMBL/GenBank/DDBJ databases">
        <title>Complete genome of Nocardioides aquaticus KCTC 9944T isolated from meromictic and hypersaline Ekho Lake, Antarctica.</title>
        <authorList>
            <person name="Hwang K."/>
            <person name="Kim K.M."/>
            <person name="Choe H."/>
        </authorList>
    </citation>
    <scope>NUCLEOTIDE SEQUENCE [LARGE SCALE GENOMIC DNA]</scope>
    <source>
        <strain evidence="3 4">KCTC 9944</strain>
    </source>
</reference>